<organism evidence="7">
    <name type="scientific">Caenorhabditis remanei</name>
    <name type="common">Caenorhabditis vulgaris</name>
    <dbReference type="NCBI Taxonomy" id="31234"/>
    <lineage>
        <taxon>Eukaryota</taxon>
        <taxon>Metazoa</taxon>
        <taxon>Ecdysozoa</taxon>
        <taxon>Nematoda</taxon>
        <taxon>Chromadorea</taxon>
        <taxon>Rhabditida</taxon>
        <taxon>Rhabditina</taxon>
        <taxon>Rhabditomorpha</taxon>
        <taxon>Rhabditoidea</taxon>
        <taxon>Rhabditidae</taxon>
        <taxon>Peloderinae</taxon>
        <taxon>Caenorhabditis</taxon>
    </lineage>
</organism>
<dbReference type="Proteomes" id="UP000008281">
    <property type="component" value="Unassembled WGS sequence"/>
</dbReference>
<dbReference type="AlphaFoldDB" id="E3LJY0"/>
<dbReference type="GO" id="GO:0016020">
    <property type="term" value="C:membrane"/>
    <property type="evidence" value="ECO:0007669"/>
    <property type="project" value="UniProtKB-SubCell"/>
</dbReference>
<keyword evidence="4" id="KW-0808">Transferase</keyword>
<evidence type="ECO:0000313" key="6">
    <source>
        <dbReference type="EMBL" id="EFP00074.1"/>
    </source>
</evidence>
<dbReference type="PANTHER" id="PTHR47024:SF2">
    <property type="entry name" value="GLYCOSYLTRANSFERASE FAMILY 92 PROTEIN"/>
    <property type="match status" value="1"/>
</dbReference>
<name>E3LJY0_CAERE</name>
<dbReference type="GO" id="GO:0016757">
    <property type="term" value="F:glycosyltransferase activity"/>
    <property type="evidence" value="ECO:0007669"/>
    <property type="project" value="UniProtKB-KW"/>
</dbReference>
<dbReference type="FunCoup" id="E3LJY0">
    <property type="interactions" value="1"/>
</dbReference>
<evidence type="ECO:0000256" key="1">
    <source>
        <dbReference type="ARBA" id="ARBA00004167"/>
    </source>
</evidence>
<evidence type="ECO:0000256" key="2">
    <source>
        <dbReference type="ARBA" id="ARBA00007647"/>
    </source>
</evidence>
<evidence type="ECO:0000256" key="5">
    <source>
        <dbReference type="ARBA" id="ARBA00023136"/>
    </source>
</evidence>
<dbReference type="InParanoid" id="E3LJY0"/>
<keyword evidence="3" id="KW-0328">Glycosyltransferase</keyword>
<comment type="subcellular location">
    <subcellularLocation>
        <location evidence="1">Membrane</location>
        <topology evidence="1">Single-pass membrane protein</topology>
    </subcellularLocation>
</comment>
<dbReference type="eggNOG" id="ENOG502TGET">
    <property type="taxonomic scope" value="Eukaryota"/>
</dbReference>
<dbReference type="Pfam" id="PF01697">
    <property type="entry name" value="Glyco_transf_92"/>
    <property type="match status" value="2"/>
</dbReference>
<dbReference type="EMBL" id="DS268410">
    <property type="protein sequence ID" value="EFP00074.1"/>
    <property type="molecule type" value="Genomic_DNA"/>
</dbReference>
<protein>
    <recommendedName>
        <fullName evidence="8">Glycosyltransferase family 92 protein</fullName>
    </recommendedName>
</protein>
<comment type="similarity">
    <text evidence="2">Belongs to the glycosyltransferase 92 family.</text>
</comment>
<sequence>MLQVFQKIWKCLLLLVLLWILFFSFFEENHGTSLSEIPIVFYHDAFVDFRYDSPRLRIFSLNPCLQNKSFLLVKVESKFLRLYGEPLETDCPWSWAPYCYYNSYIFETSLIYFTVPELQNIQKISIIMENRNIELSLKMVYPKTQNGLTVCVQPVYWYSQFQNIILFIESWRNQGATDFIVYFHSSTKEVKMVLDYYEKLSIITIKPWPTFGDLPPTFPEINSQVYRIGHTMASNICILEMKTSIGTIVDFDEIIVSNIGFPDIFSSSKIRLTQVGTGALEFKPTRIQLELKQDRRGFDSNSLKNPTLVNKQGPVKLIFNTSSVSIINTHSIRKFIRNSDKTVESSEGTLLHYRYNGGEEKEKKKKRNFLLFSKNFDEHLTNMEKVNSIVGEKNDVFDPRIILELNKCIKEITESNIYLMKDFRGHYILLFSVFSVFTIYYFISSSDRQVQYSVDIEDKVLENQINSSFPITFYHNAYVDHRYSLPRLRIFSLNKCIKKKNFLLVDLSYEGISDPIRVKLFGESLEGNCPSTYGPARPCFYVAHTFYTDLISTGGMNEVLIHLGSRKVKLRVKEIDRRYEKGITLCLQPVYYYSQWQNIVLYIEAWRAQGATRFIVFYHSSTKETRKVLDYYQSLGIIEYRSWPSFGSLPQSISGEYPKVDDSVFIFSYFLAMNLCILDMKTTIGAVADFDEVLVPRNGTMLDYATKEMTGTNIGALSFGNNYVTMEPSIYTSDFSGVSSPAFIDKGGPSKYIFNASVIDIAQVHWVKSFTDPSKKTKNGDGALLHLRYGASGKKLENSKRPFRFFPNDSSKHIQNMQEMTIRIFNGSAPVFSSNYIDTLNECVKNINKKGNTCRSTGGMCRADMDAINEWVYDKTEGIFLSDSS</sequence>
<evidence type="ECO:0008006" key="8">
    <source>
        <dbReference type="Google" id="ProtNLM"/>
    </source>
</evidence>
<dbReference type="PANTHER" id="PTHR47024">
    <property type="entry name" value="BIOFILM ABSENT ON HEAD (AFTER YERSINIA EXPOSURE)-RELATED"/>
    <property type="match status" value="1"/>
</dbReference>
<evidence type="ECO:0000313" key="7">
    <source>
        <dbReference type="Proteomes" id="UP000008281"/>
    </source>
</evidence>
<keyword evidence="5" id="KW-0472">Membrane</keyword>
<dbReference type="InterPro" id="IPR008166">
    <property type="entry name" value="Glyco_transf_92"/>
</dbReference>
<keyword evidence="7" id="KW-1185">Reference proteome</keyword>
<dbReference type="HOGENOM" id="CLU_325776_0_0_1"/>
<evidence type="ECO:0000256" key="4">
    <source>
        <dbReference type="ARBA" id="ARBA00022679"/>
    </source>
</evidence>
<dbReference type="OMA" id="EMTIRIF"/>
<gene>
    <name evidence="6" type="ORF">CRE_18579</name>
</gene>
<reference evidence="6" key="1">
    <citation type="submission" date="2007-07" db="EMBL/GenBank/DDBJ databases">
        <title>PCAP assembly of the Caenorhabditis remanei genome.</title>
        <authorList>
            <consortium name="The Caenorhabditis remanei Sequencing Consortium"/>
            <person name="Wilson R.K."/>
        </authorList>
    </citation>
    <scope>NUCLEOTIDE SEQUENCE [LARGE SCALE GENOMIC DNA]</scope>
    <source>
        <strain evidence="6">PB4641</strain>
    </source>
</reference>
<dbReference type="OrthoDB" id="2526284at2759"/>
<evidence type="ECO:0000256" key="3">
    <source>
        <dbReference type="ARBA" id="ARBA00022676"/>
    </source>
</evidence>
<proteinExistence type="inferred from homology"/>
<accession>E3LJY0</accession>